<gene>
    <name evidence="1" type="ORF">BDM02DRAFT_3194173</name>
</gene>
<accession>A0ACB6YWZ6</accession>
<organism evidence="1 2">
    <name type="scientific">Thelephora ganbajun</name>
    <name type="common">Ganba fungus</name>
    <dbReference type="NCBI Taxonomy" id="370292"/>
    <lineage>
        <taxon>Eukaryota</taxon>
        <taxon>Fungi</taxon>
        <taxon>Dikarya</taxon>
        <taxon>Basidiomycota</taxon>
        <taxon>Agaricomycotina</taxon>
        <taxon>Agaricomycetes</taxon>
        <taxon>Thelephorales</taxon>
        <taxon>Thelephoraceae</taxon>
        <taxon>Thelephora</taxon>
    </lineage>
</organism>
<dbReference type="Proteomes" id="UP000886501">
    <property type="component" value="Unassembled WGS sequence"/>
</dbReference>
<reference evidence="1" key="1">
    <citation type="submission" date="2019-10" db="EMBL/GenBank/DDBJ databases">
        <authorList>
            <consortium name="DOE Joint Genome Institute"/>
            <person name="Kuo A."/>
            <person name="Miyauchi S."/>
            <person name="Kiss E."/>
            <person name="Drula E."/>
            <person name="Kohler A."/>
            <person name="Sanchez-Garcia M."/>
            <person name="Andreopoulos B."/>
            <person name="Barry K.W."/>
            <person name="Bonito G."/>
            <person name="Buee M."/>
            <person name="Carver A."/>
            <person name="Chen C."/>
            <person name="Cichocki N."/>
            <person name="Clum A."/>
            <person name="Culley D."/>
            <person name="Crous P.W."/>
            <person name="Fauchery L."/>
            <person name="Girlanda M."/>
            <person name="Hayes R."/>
            <person name="Keri Z."/>
            <person name="Labutti K."/>
            <person name="Lipzen A."/>
            <person name="Lombard V."/>
            <person name="Magnuson J."/>
            <person name="Maillard F."/>
            <person name="Morin E."/>
            <person name="Murat C."/>
            <person name="Nolan M."/>
            <person name="Ohm R."/>
            <person name="Pangilinan J."/>
            <person name="Pereira M."/>
            <person name="Perotto S."/>
            <person name="Peter M."/>
            <person name="Riley R."/>
            <person name="Sitrit Y."/>
            <person name="Stielow B."/>
            <person name="Szollosi G."/>
            <person name="Zifcakova L."/>
            <person name="Stursova M."/>
            <person name="Spatafora J.W."/>
            <person name="Tedersoo L."/>
            <person name="Vaario L.-M."/>
            <person name="Yamada A."/>
            <person name="Yan M."/>
            <person name="Wang P."/>
            <person name="Xu J."/>
            <person name="Bruns T."/>
            <person name="Baldrian P."/>
            <person name="Vilgalys R."/>
            <person name="Henrissat B."/>
            <person name="Grigoriev I.V."/>
            <person name="Hibbett D."/>
            <person name="Nagy L.G."/>
            <person name="Martin F.M."/>
        </authorList>
    </citation>
    <scope>NUCLEOTIDE SEQUENCE</scope>
    <source>
        <strain evidence="1">P2</strain>
    </source>
</reference>
<protein>
    <submittedName>
        <fullName evidence="1">Uncharacterized protein</fullName>
    </submittedName>
</protein>
<reference evidence="1" key="2">
    <citation type="journal article" date="2020" name="Nat. Commun.">
        <title>Large-scale genome sequencing of mycorrhizal fungi provides insights into the early evolution of symbiotic traits.</title>
        <authorList>
            <person name="Miyauchi S."/>
            <person name="Kiss E."/>
            <person name="Kuo A."/>
            <person name="Drula E."/>
            <person name="Kohler A."/>
            <person name="Sanchez-Garcia M."/>
            <person name="Morin E."/>
            <person name="Andreopoulos B."/>
            <person name="Barry K.W."/>
            <person name="Bonito G."/>
            <person name="Buee M."/>
            <person name="Carver A."/>
            <person name="Chen C."/>
            <person name="Cichocki N."/>
            <person name="Clum A."/>
            <person name="Culley D."/>
            <person name="Crous P.W."/>
            <person name="Fauchery L."/>
            <person name="Girlanda M."/>
            <person name="Hayes R.D."/>
            <person name="Keri Z."/>
            <person name="LaButti K."/>
            <person name="Lipzen A."/>
            <person name="Lombard V."/>
            <person name="Magnuson J."/>
            <person name="Maillard F."/>
            <person name="Murat C."/>
            <person name="Nolan M."/>
            <person name="Ohm R.A."/>
            <person name="Pangilinan J."/>
            <person name="Pereira M.F."/>
            <person name="Perotto S."/>
            <person name="Peter M."/>
            <person name="Pfister S."/>
            <person name="Riley R."/>
            <person name="Sitrit Y."/>
            <person name="Stielow J.B."/>
            <person name="Szollosi G."/>
            <person name="Zifcakova L."/>
            <person name="Stursova M."/>
            <person name="Spatafora J.W."/>
            <person name="Tedersoo L."/>
            <person name="Vaario L.M."/>
            <person name="Yamada A."/>
            <person name="Yan M."/>
            <person name="Wang P."/>
            <person name="Xu J."/>
            <person name="Bruns T."/>
            <person name="Baldrian P."/>
            <person name="Vilgalys R."/>
            <person name="Dunand C."/>
            <person name="Henrissat B."/>
            <person name="Grigoriev I.V."/>
            <person name="Hibbett D."/>
            <person name="Nagy L.G."/>
            <person name="Martin F.M."/>
        </authorList>
    </citation>
    <scope>NUCLEOTIDE SEQUENCE</scope>
    <source>
        <strain evidence="1">P2</strain>
    </source>
</reference>
<keyword evidence="2" id="KW-1185">Reference proteome</keyword>
<dbReference type="EMBL" id="MU118842">
    <property type="protein sequence ID" value="KAF9641961.1"/>
    <property type="molecule type" value="Genomic_DNA"/>
</dbReference>
<evidence type="ECO:0000313" key="1">
    <source>
        <dbReference type="EMBL" id="KAF9641961.1"/>
    </source>
</evidence>
<proteinExistence type="predicted"/>
<sequence>MPKEPRPKRKTKDKVPQQSTRPSRNRSPRRSDRLDRRSSRAPNPTRAPPQPLISYAGTVDPNAVTGPVGRHVHENLSDGWKINKELPMWFIFDAFSPARQFKRGTPYTDDGEFADYGPESLGDLTETDGEPPGWMPYKPATFKRKYHVNCSISLSKFMNWKRGEIRPVKVGVARKRRGKDSHYIEWKNLGIPPPYDRIVCQLIAEDDYAKSFNSHESRRRQAYVNHVLDAFAEELTSWEGTSEDFRSKVLTPILQRQLWGVHDAYSPSVRDAIAEEKDEPTILDATKFYLSQDPVDPELIPNYRRNLLYLPEARWHLGFIMKKHAINEACYNKVRENHDRIMEALREEEDSEDPEDEIPLLSEVEVEVIVDERLEDFFKPELNKVPDLLTEAQLQRAGIAGRAIR</sequence>
<evidence type="ECO:0000313" key="2">
    <source>
        <dbReference type="Proteomes" id="UP000886501"/>
    </source>
</evidence>
<name>A0ACB6YWZ6_THEGA</name>
<comment type="caution">
    <text evidence="1">The sequence shown here is derived from an EMBL/GenBank/DDBJ whole genome shotgun (WGS) entry which is preliminary data.</text>
</comment>